<protein>
    <recommendedName>
        <fullName evidence="1">Segregation and condensation protein A</fullName>
    </recommendedName>
</protein>
<dbReference type="Gene3D" id="6.10.250.2410">
    <property type="match status" value="1"/>
</dbReference>
<sequence length="223" mass="26147">MDFRISIEEFEGPLDLLAYLVKKEEVDLKEFPLSKITGKYLSYLEGLKNVDFDTAGEFIKYSALLVQLKARALAHRENGENIQEDVELKELKNRVAEYRKFLDGFEFLREKEQEAIRMYKRPFMTEFYSFNVKKKDLVDAAKSLKKQKGFNPPASLVWHIERVIHRLVEKIERLGSFPLWKSMKDTSYSEKVGTFFALLEVVRQGIAGVIQHEIFGEIWVKKK</sequence>
<accession>A0A7C0VBF5</accession>
<reference evidence="2" key="1">
    <citation type="journal article" date="2020" name="mSystems">
        <title>Genome- and Community-Level Interaction Insights into Carbon Utilization and Element Cycling Functions of Hydrothermarchaeota in Hydrothermal Sediment.</title>
        <authorList>
            <person name="Zhou Z."/>
            <person name="Liu Y."/>
            <person name="Xu W."/>
            <person name="Pan J."/>
            <person name="Luo Z.H."/>
            <person name="Li M."/>
        </authorList>
    </citation>
    <scope>NUCLEOTIDE SEQUENCE [LARGE SCALE GENOMIC DNA]</scope>
    <source>
        <strain evidence="2">HyVt-102</strain>
    </source>
</reference>
<dbReference type="EMBL" id="DQWE01000113">
    <property type="protein sequence ID" value="HDI82646.1"/>
    <property type="molecule type" value="Genomic_DNA"/>
</dbReference>
<dbReference type="Pfam" id="PF02616">
    <property type="entry name" value="SMC_ScpA"/>
    <property type="match status" value="1"/>
</dbReference>
<organism evidence="2">
    <name type="scientific">candidate division WOR-3 bacterium</name>
    <dbReference type="NCBI Taxonomy" id="2052148"/>
    <lineage>
        <taxon>Bacteria</taxon>
        <taxon>Bacteria division WOR-3</taxon>
    </lineage>
</organism>
<dbReference type="InterPro" id="IPR003768">
    <property type="entry name" value="ScpA"/>
</dbReference>
<dbReference type="Proteomes" id="UP000885847">
    <property type="component" value="Unassembled WGS sequence"/>
</dbReference>
<dbReference type="PANTHER" id="PTHR33969:SF2">
    <property type="entry name" value="SEGREGATION AND CONDENSATION PROTEIN A"/>
    <property type="match status" value="1"/>
</dbReference>
<name>A0A7C0VBF5_UNCW3</name>
<dbReference type="AlphaFoldDB" id="A0A7C0VBF5"/>
<evidence type="ECO:0000313" key="2">
    <source>
        <dbReference type="EMBL" id="HDI82646.1"/>
    </source>
</evidence>
<dbReference type="PANTHER" id="PTHR33969">
    <property type="entry name" value="SEGREGATION AND CONDENSATION PROTEIN A"/>
    <property type="match status" value="1"/>
</dbReference>
<evidence type="ECO:0000256" key="1">
    <source>
        <dbReference type="ARBA" id="ARBA00044777"/>
    </source>
</evidence>
<proteinExistence type="predicted"/>
<gene>
    <name evidence="2" type="ORF">ENF18_02500</name>
</gene>
<comment type="caution">
    <text evidence="2">The sequence shown here is derived from an EMBL/GenBank/DDBJ whole genome shotgun (WGS) entry which is preliminary data.</text>
</comment>